<dbReference type="SUPFAM" id="SSF51261">
    <property type="entry name" value="Duplicated hybrid motif"/>
    <property type="match status" value="1"/>
</dbReference>
<dbReference type="InterPro" id="IPR011055">
    <property type="entry name" value="Dup_hybrid_motif"/>
</dbReference>
<accession>A0A9D1Y0F1</accession>
<dbReference type="CDD" id="cd12797">
    <property type="entry name" value="M23_peptidase"/>
    <property type="match status" value="1"/>
</dbReference>
<dbReference type="EMBL" id="DXEI01000071">
    <property type="protein sequence ID" value="HIX94707.1"/>
    <property type="molecule type" value="Genomic_DNA"/>
</dbReference>
<feature type="signal peptide" evidence="2">
    <location>
        <begin position="1"/>
        <end position="33"/>
    </location>
</feature>
<feature type="chain" id="PRO_5039458020" evidence="2">
    <location>
        <begin position="34"/>
        <end position="405"/>
    </location>
</feature>
<evidence type="ECO:0000256" key="2">
    <source>
        <dbReference type="SAM" id="SignalP"/>
    </source>
</evidence>
<dbReference type="Proteomes" id="UP000886751">
    <property type="component" value="Unassembled WGS sequence"/>
</dbReference>
<feature type="coiled-coil region" evidence="1">
    <location>
        <begin position="31"/>
        <end position="86"/>
    </location>
</feature>
<dbReference type="AlphaFoldDB" id="A0A9D1Y0F1"/>
<comment type="caution">
    <text evidence="4">The sequence shown here is derived from an EMBL/GenBank/DDBJ whole genome shotgun (WGS) entry which is preliminary data.</text>
</comment>
<dbReference type="PANTHER" id="PTHR21666">
    <property type="entry name" value="PEPTIDASE-RELATED"/>
    <property type="match status" value="1"/>
</dbReference>
<reference evidence="4" key="1">
    <citation type="journal article" date="2021" name="PeerJ">
        <title>Extensive microbial diversity within the chicken gut microbiome revealed by metagenomics and culture.</title>
        <authorList>
            <person name="Gilroy R."/>
            <person name="Ravi A."/>
            <person name="Getino M."/>
            <person name="Pursley I."/>
            <person name="Horton D.L."/>
            <person name="Alikhan N.F."/>
            <person name="Baker D."/>
            <person name="Gharbi K."/>
            <person name="Hall N."/>
            <person name="Watson M."/>
            <person name="Adriaenssens E.M."/>
            <person name="Foster-Nyarko E."/>
            <person name="Jarju S."/>
            <person name="Secka A."/>
            <person name="Antonio M."/>
            <person name="Oren A."/>
            <person name="Chaudhuri R.R."/>
            <person name="La Ragione R."/>
            <person name="Hildebrand F."/>
            <person name="Pallen M.J."/>
        </authorList>
    </citation>
    <scope>NUCLEOTIDE SEQUENCE</scope>
    <source>
        <strain evidence="4">ChiHecec2B26-7398</strain>
    </source>
</reference>
<feature type="coiled-coil region" evidence="1">
    <location>
        <begin position="175"/>
        <end position="265"/>
    </location>
</feature>
<evidence type="ECO:0000313" key="5">
    <source>
        <dbReference type="Proteomes" id="UP000886751"/>
    </source>
</evidence>
<organism evidence="4 5">
    <name type="scientific">Candidatus Gemmiger excrementipullorum</name>
    <dbReference type="NCBI Taxonomy" id="2838610"/>
    <lineage>
        <taxon>Bacteria</taxon>
        <taxon>Bacillati</taxon>
        <taxon>Bacillota</taxon>
        <taxon>Clostridia</taxon>
        <taxon>Eubacteriales</taxon>
        <taxon>Gemmiger</taxon>
    </lineage>
</organism>
<dbReference type="PANTHER" id="PTHR21666:SF270">
    <property type="entry name" value="MUREIN HYDROLASE ACTIVATOR ENVC"/>
    <property type="match status" value="1"/>
</dbReference>
<dbReference type="Pfam" id="PF01551">
    <property type="entry name" value="Peptidase_M23"/>
    <property type="match status" value="1"/>
</dbReference>
<keyword evidence="1" id="KW-0175">Coiled coil</keyword>
<dbReference type="InterPro" id="IPR050570">
    <property type="entry name" value="Cell_wall_metabolism_enzyme"/>
</dbReference>
<dbReference type="GO" id="GO:0004222">
    <property type="term" value="F:metalloendopeptidase activity"/>
    <property type="evidence" value="ECO:0007669"/>
    <property type="project" value="TreeGrafter"/>
</dbReference>
<keyword evidence="2" id="KW-0732">Signal</keyword>
<gene>
    <name evidence="4" type="ORF">H9846_04545</name>
</gene>
<protein>
    <submittedName>
        <fullName evidence="4">Peptidoglycan DD-metalloendopeptidase family protein</fullName>
    </submittedName>
</protein>
<feature type="domain" description="M23ase beta-sheet core" evidence="3">
    <location>
        <begin position="299"/>
        <end position="396"/>
    </location>
</feature>
<dbReference type="Gene3D" id="2.70.70.10">
    <property type="entry name" value="Glucose Permease (Domain IIA)"/>
    <property type="match status" value="1"/>
</dbReference>
<reference evidence="4" key="2">
    <citation type="submission" date="2021-04" db="EMBL/GenBank/DDBJ databases">
        <authorList>
            <person name="Gilroy R."/>
        </authorList>
    </citation>
    <scope>NUCLEOTIDE SEQUENCE</scope>
    <source>
        <strain evidence="4">ChiHecec2B26-7398</strain>
    </source>
</reference>
<name>A0A9D1Y0F1_9FIRM</name>
<evidence type="ECO:0000259" key="3">
    <source>
        <dbReference type="Pfam" id="PF01551"/>
    </source>
</evidence>
<proteinExistence type="predicted"/>
<dbReference type="Gene3D" id="6.10.250.3150">
    <property type="match status" value="1"/>
</dbReference>
<evidence type="ECO:0000313" key="4">
    <source>
        <dbReference type="EMBL" id="HIX94707.1"/>
    </source>
</evidence>
<dbReference type="InterPro" id="IPR016047">
    <property type="entry name" value="M23ase_b-sheet_dom"/>
</dbReference>
<sequence>MKLSPFVKKTVSTLLAVSMAVALTVSTATPALAADDKRAQLQAQKDEAQEQLDALNQQISENAANRENAEELKAQYEEQADLILGQIGTLTELIGRTEGEIYTKEQEITAKQAEVDQKQAEYDARREGFKDRLRAMQKLNDGGSIALLSTATNLYELLTFADTLDQMSSRDEEICNDIEAQRVALEQQRTELENAKAELETYKAELDSQNAELEGKHGELAVSIQQQNDTISEADAREDALEASAAEARKKLDEAAAELDAYLNSQVNKYSQAAMTCSLNFGPALPSYKYISCAFGGGGHRGTDFAAPGGTEIYAIADGVVTDATYHWSWGNYVQIYHGKDDEGNTYSTLYAHMNSTPIVSAGQNVSKGQVIGYVGTTGNSTGNHLHLEMKINGVLTDVTNWIPH</sequence>
<evidence type="ECO:0000256" key="1">
    <source>
        <dbReference type="SAM" id="Coils"/>
    </source>
</evidence>